<dbReference type="RefSeq" id="WP_064042415.1">
    <property type="nucleotide sequence ID" value="NZ_LUUJ01000123.1"/>
</dbReference>
<evidence type="ECO:0000256" key="5">
    <source>
        <dbReference type="ARBA" id="ARBA00023136"/>
    </source>
</evidence>
<evidence type="ECO:0000256" key="1">
    <source>
        <dbReference type="ARBA" id="ARBA00004651"/>
    </source>
</evidence>
<feature type="transmembrane region" description="Helical" evidence="7">
    <location>
        <begin position="319"/>
        <end position="341"/>
    </location>
</feature>
<feature type="transmembrane region" description="Helical" evidence="7">
    <location>
        <begin position="21"/>
        <end position="41"/>
    </location>
</feature>
<feature type="transmembrane region" description="Helical" evidence="7">
    <location>
        <begin position="361"/>
        <end position="382"/>
    </location>
</feature>
<feature type="domain" description="MacB-like periplasmic core" evidence="9">
    <location>
        <begin position="21"/>
        <end position="242"/>
    </location>
</feature>
<feature type="transmembrane region" description="Helical" evidence="7">
    <location>
        <begin position="268"/>
        <end position="298"/>
    </location>
</feature>
<evidence type="ECO:0000259" key="8">
    <source>
        <dbReference type="Pfam" id="PF02687"/>
    </source>
</evidence>
<dbReference type="PANTHER" id="PTHR30572">
    <property type="entry name" value="MEMBRANE COMPONENT OF TRANSPORTER-RELATED"/>
    <property type="match status" value="1"/>
</dbReference>
<dbReference type="Proteomes" id="UP000077857">
    <property type="component" value="Unassembled WGS sequence"/>
</dbReference>
<organism evidence="10 11">
    <name type="scientific">Methylomonas koyamae</name>
    <dbReference type="NCBI Taxonomy" id="702114"/>
    <lineage>
        <taxon>Bacteria</taxon>
        <taxon>Pseudomonadati</taxon>
        <taxon>Pseudomonadota</taxon>
        <taxon>Gammaproteobacteria</taxon>
        <taxon>Methylococcales</taxon>
        <taxon>Methylococcaceae</taxon>
        <taxon>Methylomonas</taxon>
    </lineage>
</organism>
<keyword evidence="4 7" id="KW-1133">Transmembrane helix</keyword>
<dbReference type="EMBL" id="LUUJ01000123">
    <property type="protein sequence ID" value="OAI11287.1"/>
    <property type="molecule type" value="Genomic_DNA"/>
</dbReference>
<dbReference type="PANTHER" id="PTHR30572:SF4">
    <property type="entry name" value="ABC TRANSPORTER PERMEASE YTRF"/>
    <property type="match status" value="1"/>
</dbReference>
<accession>A0A177MZZ7</accession>
<evidence type="ECO:0000313" key="11">
    <source>
        <dbReference type="Proteomes" id="UP000077857"/>
    </source>
</evidence>
<sequence>MVWQDLFRLALGSITSHKQRSLLTALGLIIGIAAVVILTSIGRGVHGFVLGEFTQFGTHLLAVYPGKTTTFGLSGATISTVRPLTAADAESLRSVESVLAAMPLVQGNARIEAGGKQRRSNVFGVGSALPQVWRIGVDSGRFLPEDGADNARPFAVLGSKVRQELFGDASPLGQRIRIGSDRFRVVGVMRSKGQMLGFDLDDTVFIPSARAMEMFDRQGLMEIDVLYRADASAERVEQAVKQRLLARHGAEDFTIVTQNQMLEKMDSVLSVLTLAVAALGGISLLVGSVGILTIMTIAVSERVAEIGLLRAIGAERGTVFRLFLAEAVLLSLAGGAGGVGLGVGVVKLVALLLPALPVQLAWNYIGLAFAVSLAIGATAGVAPAVKAARLKPLDALRAE</sequence>
<evidence type="ECO:0000256" key="6">
    <source>
        <dbReference type="ARBA" id="ARBA00038076"/>
    </source>
</evidence>
<dbReference type="GO" id="GO:0022857">
    <property type="term" value="F:transmembrane transporter activity"/>
    <property type="evidence" value="ECO:0007669"/>
    <property type="project" value="TreeGrafter"/>
</dbReference>
<reference evidence="10 11" key="1">
    <citation type="submission" date="2016-03" db="EMBL/GenBank/DDBJ databases">
        <authorList>
            <person name="Ploux O."/>
        </authorList>
    </citation>
    <scope>NUCLEOTIDE SEQUENCE [LARGE SCALE GENOMIC DNA]</scope>
    <source>
        <strain evidence="10 11">R-45378</strain>
    </source>
</reference>
<comment type="similarity">
    <text evidence="6">Belongs to the ABC-4 integral membrane protein family.</text>
</comment>
<dbReference type="InterPro" id="IPR025857">
    <property type="entry name" value="MacB_PCD"/>
</dbReference>
<gene>
    <name evidence="10" type="ORF">A1507_03580</name>
</gene>
<proteinExistence type="inferred from homology"/>
<dbReference type="GO" id="GO:0005886">
    <property type="term" value="C:plasma membrane"/>
    <property type="evidence" value="ECO:0007669"/>
    <property type="project" value="UniProtKB-SubCell"/>
</dbReference>
<protein>
    <submittedName>
        <fullName evidence="10">Peptide ABC transporter permease</fullName>
    </submittedName>
</protein>
<keyword evidence="5 7" id="KW-0472">Membrane</keyword>
<keyword evidence="2" id="KW-1003">Cell membrane</keyword>
<keyword evidence="3 7" id="KW-0812">Transmembrane</keyword>
<comment type="subcellular location">
    <subcellularLocation>
        <location evidence="1">Cell membrane</location>
        <topology evidence="1">Multi-pass membrane protein</topology>
    </subcellularLocation>
</comment>
<dbReference type="InterPro" id="IPR050250">
    <property type="entry name" value="Macrolide_Exporter_MacB"/>
</dbReference>
<evidence type="ECO:0000259" key="9">
    <source>
        <dbReference type="Pfam" id="PF12704"/>
    </source>
</evidence>
<feature type="domain" description="ABC3 transporter permease C-terminal" evidence="8">
    <location>
        <begin position="279"/>
        <end position="392"/>
    </location>
</feature>
<dbReference type="Pfam" id="PF12704">
    <property type="entry name" value="MacB_PCD"/>
    <property type="match status" value="1"/>
</dbReference>
<name>A0A177MZZ7_9GAMM</name>
<comment type="caution">
    <text evidence="10">The sequence shown here is derived from an EMBL/GenBank/DDBJ whole genome shotgun (WGS) entry which is preliminary data.</text>
</comment>
<evidence type="ECO:0000256" key="2">
    <source>
        <dbReference type="ARBA" id="ARBA00022475"/>
    </source>
</evidence>
<dbReference type="InterPro" id="IPR003838">
    <property type="entry name" value="ABC3_permease_C"/>
</dbReference>
<evidence type="ECO:0000313" key="10">
    <source>
        <dbReference type="EMBL" id="OAI11287.1"/>
    </source>
</evidence>
<dbReference type="AlphaFoldDB" id="A0A177MZZ7"/>
<evidence type="ECO:0000256" key="7">
    <source>
        <dbReference type="SAM" id="Phobius"/>
    </source>
</evidence>
<evidence type="ECO:0000256" key="3">
    <source>
        <dbReference type="ARBA" id="ARBA00022692"/>
    </source>
</evidence>
<dbReference type="Pfam" id="PF02687">
    <property type="entry name" value="FtsX"/>
    <property type="match status" value="1"/>
</dbReference>
<evidence type="ECO:0000256" key="4">
    <source>
        <dbReference type="ARBA" id="ARBA00022989"/>
    </source>
</evidence>
<dbReference type="OrthoDB" id="9770036at2"/>